<dbReference type="InterPro" id="IPR051052">
    <property type="entry name" value="Diverse_substrate_MTase"/>
</dbReference>
<evidence type="ECO:0000313" key="6">
    <source>
        <dbReference type="Proteomes" id="UP000315522"/>
    </source>
</evidence>
<dbReference type="Proteomes" id="UP000315522">
    <property type="component" value="Unassembled WGS sequence"/>
</dbReference>
<dbReference type="PANTHER" id="PTHR44942">
    <property type="entry name" value="METHYLTRANSF_11 DOMAIN-CONTAINING PROTEIN"/>
    <property type="match status" value="1"/>
</dbReference>
<keyword evidence="6" id="KW-1185">Reference proteome</keyword>
<dbReference type="InterPro" id="IPR013216">
    <property type="entry name" value="Methyltransf_11"/>
</dbReference>
<dbReference type="InterPro" id="IPR029063">
    <property type="entry name" value="SAM-dependent_MTases_sf"/>
</dbReference>
<gene>
    <name evidence="5" type="ORF">LAWI1_G000101</name>
</gene>
<sequence length="298" mass="33390">MSTPFTLDNRAQSGFQNAALYDTHRPSYPPEAVSKLLTHLNLAGVAGAKIVDLACGTGKFTELLAKREEGFEVVGVEPHAGMREELVKKGLEGVVVRGGDAGNMGIEEEWADGVIAAQVRLLSSDVAFHWFATEDSLKEIHRVLKPGGSYGMIWNIEDYNAPKDWPSRTKWQQKLKDIIYSIEDGHPRFRHLQWKQVFEKQQDSSPLQALADTFTHHMPKFSLPIGEESVDWVVYLTDEAVWDRYSTLSQISNLKGSGRYEEVRKEVFDSLKAEGVERNAAGEVASHGKTFIAWTSRI</sequence>
<accession>A0A559MN11</accession>
<keyword evidence="3 5" id="KW-0808">Transferase</keyword>
<comment type="similarity">
    <text evidence="1">Belongs to the methyltransferase superfamily.</text>
</comment>
<evidence type="ECO:0000256" key="2">
    <source>
        <dbReference type="ARBA" id="ARBA00022603"/>
    </source>
</evidence>
<evidence type="ECO:0000313" key="5">
    <source>
        <dbReference type="EMBL" id="TVY94350.1"/>
    </source>
</evidence>
<dbReference type="EMBL" id="QGML01000016">
    <property type="protein sequence ID" value="TVY94350.1"/>
    <property type="molecule type" value="Genomic_DNA"/>
</dbReference>
<dbReference type="Gene3D" id="3.40.50.150">
    <property type="entry name" value="Vaccinia Virus protein VP39"/>
    <property type="match status" value="1"/>
</dbReference>
<name>A0A559MN11_9HELO</name>
<evidence type="ECO:0000256" key="3">
    <source>
        <dbReference type="ARBA" id="ARBA00022679"/>
    </source>
</evidence>
<protein>
    <submittedName>
        <fullName evidence="5">Putative methyltransferase</fullName>
    </submittedName>
</protein>
<evidence type="ECO:0000259" key="4">
    <source>
        <dbReference type="Pfam" id="PF08241"/>
    </source>
</evidence>
<organism evidence="5 6">
    <name type="scientific">Lachnellula willkommii</name>
    <dbReference type="NCBI Taxonomy" id="215461"/>
    <lineage>
        <taxon>Eukaryota</taxon>
        <taxon>Fungi</taxon>
        <taxon>Dikarya</taxon>
        <taxon>Ascomycota</taxon>
        <taxon>Pezizomycotina</taxon>
        <taxon>Leotiomycetes</taxon>
        <taxon>Helotiales</taxon>
        <taxon>Lachnaceae</taxon>
        <taxon>Lachnellula</taxon>
    </lineage>
</organism>
<dbReference type="SUPFAM" id="SSF53335">
    <property type="entry name" value="S-adenosyl-L-methionine-dependent methyltransferases"/>
    <property type="match status" value="1"/>
</dbReference>
<keyword evidence="2 5" id="KW-0489">Methyltransferase</keyword>
<comment type="caution">
    <text evidence="5">The sequence shown here is derived from an EMBL/GenBank/DDBJ whole genome shotgun (WGS) entry which is preliminary data.</text>
</comment>
<dbReference type="AlphaFoldDB" id="A0A559MN11"/>
<reference evidence="5 6" key="1">
    <citation type="submission" date="2018-05" db="EMBL/GenBank/DDBJ databases">
        <title>Genome sequencing and assembly of the regulated plant pathogen Lachnellula willkommii and related sister species for the development of diagnostic species identification markers.</title>
        <authorList>
            <person name="Giroux E."/>
            <person name="Bilodeau G."/>
        </authorList>
    </citation>
    <scope>NUCLEOTIDE SEQUENCE [LARGE SCALE GENOMIC DNA]</scope>
    <source>
        <strain evidence="5 6">CBS 172.35</strain>
    </source>
</reference>
<feature type="domain" description="Methyltransferase type 11" evidence="4">
    <location>
        <begin position="51"/>
        <end position="149"/>
    </location>
</feature>
<dbReference type="Pfam" id="PF08241">
    <property type="entry name" value="Methyltransf_11"/>
    <property type="match status" value="1"/>
</dbReference>
<evidence type="ECO:0000256" key="1">
    <source>
        <dbReference type="ARBA" id="ARBA00008361"/>
    </source>
</evidence>
<dbReference type="GO" id="GO:0032259">
    <property type="term" value="P:methylation"/>
    <property type="evidence" value="ECO:0007669"/>
    <property type="project" value="UniProtKB-KW"/>
</dbReference>
<dbReference type="GO" id="GO:0008757">
    <property type="term" value="F:S-adenosylmethionine-dependent methyltransferase activity"/>
    <property type="evidence" value="ECO:0007669"/>
    <property type="project" value="InterPro"/>
</dbReference>
<dbReference type="PANTHER" id="PTHR44942:SF4">
    <property type="entry name" value="METHYLTRANSFERASE TYPE 11 DOMAIN-CONTAINING PROTEIN"/>
    <property type="match status" value="1"/>
</dbReference>
<dbReference type="CDD" id="cd02440">
    <property type="entry name" value="AdoMet_MTases"/>
    <property type="match status" value="1"/>
</dbReference>
<proteinExistence type="inferred from homology"/>